<evidence type="ECO:0000313" key="2">
    <source>
        <dbReference type="Proteomes" id="UP001732700"/>
    </source>
</evidence>
<sequence length="303" mass="32583">MPPARRHSVTIDRPTSKPSQRSSPGFATCVFYSRPRWSLGPLDAARVPRLHLAKSLCPAPLPRLLCSGSTRTIYYLAIQPQTTHSRAMGIWERFDCDCDCTWTKIAIWAAVVAVTAGVLTVIILAFAVFKPPTATADDALLTRFSLSPSPNASAGTKQLQLLSYNVTVTISLRNPNIYRSISYSALAAAFSFNGTIFDDAAAVPTWEQGARKTATLRVTVGGVAKALPKLSAAGAAEFGKETEAGVFEVEARLDGTMQYKSRSKKCPVGIVCPLKLQLVDPDVAATAFTRTKCIILRAKTSGC</sequence>
<accession>A0ACD6AA92</accession>
<name>A0ACD6AA92_AVESA</name>
<reference evidence="1" key="2">
    <citation type="submission" date="2025-09" db="UniProtKB">
        <authorList>
            <consortium name="EnsemblPlants"/>
        </authorList>
    </citation>
    <scope>IDENTIFICATION</scope>
</reference>
<keyword evidence="2" id="KW-1185">Reference proteome</keyword>
<dbReference type="Proteomes" id="UP001732700">
    <property type="component" value="Chromosome 7C"/>
</dbReference>
<organism evidence="1 2">
    <name type="scientific">Avena sativa</name>
    <name type="common">Oat</name>
    <dbReference type="NCBI Taxonomy" id="4498"/>
    <lineage>
        <taxon>Eukaryota</taxon>
        <taxon>Viridiplantae</taxon>
        <taxon>Streptophyta</taxon>
        <taxon>Embryophyta</taxon>
        <taxon>Tracheophyta</taxon>
        <taxon>Spermatophyta</taxon>
        <taxon>Magnoliopsida</taxon>
        <taxon>Liliopsida</taxon>
        <taxon>Poales</taxon>
        <taxon>Poaceae</taxon>
        <taxon>BOP clade</taxon>
        <taxon>Pooideae</taxon>
        <taxon>Poodae</taxon>
        <taxon>Poeae</taxon>
        <taxon>Poeae Chloroplast Group 1 (Aveneae type)</taxon>
        <taxon>Aveninae</taxon>
        <taxon>Avena</taxon>
    </lineage>
</organism>
<proteinExistence type="predicted"/>
<protein>
    <submittedName>
        <fullName evidence="1">Uncharacterized protein</fullName>
    </submittedName>
</protein>
<dbReference type="EnsemblPlants" id="AVESA.00010b.r2.7CG0713290.1">
    <property type="protein sequence ID" value="AVESA.00010b.r2.7CG0713290.1.CDS"/>
    <property type="gene ID" value="AVESA.00010b.r2.7CG0713290"/>
</dbReference>
<evidence type="ECO:0000313" key="1">
    <source>
        <dbReference type="EnsemblPlants" id="AVESA.00010b.r2.7CG0713290.1.CDS"/>
    </source>
</evidence>
<reference evidence="1" key="1">
    <citation type="submission" date="2021-05" db="EMBL/GenBank/DDBJ databases">
        <authorList>
            <person name="Scholz U."/>
            <person name="Mascher M."/>
            <person name="Fiebig A."/>
        </authorList>
    </citation>
    <scope>NUCLEOTIDE SEQUENCE [LARGE SCALE GENOMIC DNA]</scope>
</reference>